<evidence type="ECO:0000313" key="1">
    <source>
        <dbReference type="EMBL" id="KAL2722224.1"/>
    </source>
</evidence>
<proteinExistence type="predicted"/>
<sequence>MKSKAVLRKRNPKGKIMRKKRDGVTVRLLAKTHCDTSKGKRTPPPPPMERDISLLNMGRSVVVMSPKAHLPEAIGYPVIAGAVLLKARHALQYHWLKIRSEGIGVRMHCHYLSGKVGLLFTRLGRLAGRECGYFLNDLSRSVYTDGHLRGRRIVCSRMEDYKNLLQRRALILVILAHRTASTDYGLSPANSRLIFNFTNAGNSATKKKPGTLRRNQNQNQI</sequence>
<gene>
    <name evidence="1" type="ORF">V1478_009087</name>
</gene>
<name>A0ABD2ANN0_VESSQ</name>
<keyword evidence="2" id="KW-1185">Reference proteome</keyword>
<protein>
    <submittedName>
        <fullName evidence="1">Uncharacterized protein</fullName>
    </submittedName>
</protein>
<evidence type="ECO:0000313" key="2">
    <source>
        <dbReference type="Proteomes" id="UP001607302"/>
    </source>
</evidence>
<accession>A0ABD2ANN0</accession>
<dbReference type="AlphaFoldDB" id="A0ABD2ANN0"/>
<dbReference type="Proteomes" id="UP001607302">
    <property type="component" value="Unassembled WGS sequence"/>
</dbReference>
<organism evidence="1 2">
    <name type="scientific">Vespula squamosa</name>
    <name type="common">Southern yellow jacket</name>
    <name type="synonym">Wasp</name>
    <dbReference type="NCBI Taxonomy" id="30214"/>
    <lineage>
        <taxon>Eukaryota</taxon>
        <taxon>Metazoa</taxon>
        <taxon>Ecdysozoa</taxon>
        <taxon>Arthropoda</taxon>
        <taxon>Hexapoda</taxon>
        <taxon>Insecta</taxon>
        <taxon>Pterygota</taxon>
        <taxon>Neoptera</taxon>
        <taxon>Endopterygota</taxon>
        <taxon>Hymenoptera</taxon>
        <taxon>Apocrita</taxon>
        <taxon>Aculeata</taxon>
        <taxon>Vespoidea</taxon>
        <taxon>Vespidae</taxon>
        <taxon>Vespinae</taxon>
        <taxon>Vespula</taxon>
    </lineage>
</organism>
<reference evidence="1 2" key="1">
    <citation type="journal article" date="2024" name="Ann. Entomol. Soc. Am.">
        <title>Genomic analyses of the southern and eastern yellowjacket wasps (Hymenoptera: Vespidae) reveal evolutionary signatures of social life.</title>
        <authorList>
            <person name="Catto M.A."/>
            <person name="Caine P.B."/>
            <person name="Orr S.E."/>
            <person name="Hunt B.G."/>
            <person name="Goodisman M.A.D."/>
        </authorList>
    </citation>
    <scope>NUCLEOTIDE SEQUENCE [LARGE SCALE GENOMIC DNA]</scope>
    <source>
        <strain evidence="1">233</strain>
        <tissue evidence="1">Head and thorax</tissue>
    </source>
</reference>
<comment type="caution">
    <text evidence="1">The sequence shown here is derived from an EMBL/GenBank/DDBJ whole genome shotgun (WGS) entry which is preliminary data.</text>
</comment>
<dbReference type="EMBL" id="JAUDFV010000141">
    <property type="protein sequence ID" value="KAL2722224.1"/>
    <property type="molecule type" value="Genomic_DNA"/>
</dbReference>